<dbReference type="EMBL" id="JAQHRD010000001">
    <property type="protein sequence ID" value="KAJ6445789.1"/>
    <property type="molecule type" value="Genomic_DNA"/>
</dbReference>
<accession>A0AB34G3S1</accession>
<protein>
    <submittedName>
        <fullName evidence="1">Cis-golgi transport protein particle complex subunit</fullName>
    </submittedName>
</protein>
<evidence type="ECO:0000313" key="2">
    <source>
        <dbReference type="Proteomes" id="UP001163105"/>
    </source>
</evidence>
<proteinExistence type="predicted"/>
<comment type="caution">
    <text evidence="1">The sequence shown here is derived from an EMBL/GenBank/DDBJ whole genome shotgun (WGS) entry which is preliminary data.</text>
</comment>
<organism evidence="1 2">
    <name type="scientific">Purpureocillium lavendulum</name>
    <dbReference type="NCBI Taxonomy" id="1247861"/>
    <lineage>
        <taxon>Eukaryota</taxon>
        <taxon>Fungi</taxon>
        <taxon>Dikarya</taxon>
        <taxon>Ascomycota</taxon>
        <taxon>Pezizomycotina</taxon>
        <taxon>Sordariomycetes</taxon>
        <taxon>Hypocreomycetidae</taxon>
        <taxon>Hypocreales</taxon>
        <taxon>Ophiocordycipitaceae</taxon>
        <taxon>Purpureocillium</taxon>
    </lineage>
</organism>
<name>A0AB34G3S1_9HYPO</name>
<reference evidence="1" key="1">
    <citation type="submission" date="2023-01" db="EMBL/GenBank/DDBJ databases">
        <title>The growth and conidiation of Purpureocillium lavendulum are regulated by nitrogen source and histone H3K14 acetylation.</title>
        <authorList>
            <person name="Tang P."/>
            <person name="Han J."/>
            <person name="Zhang C."/>
            <person name="Tang P."/>
            <person name="Qi F."/>
            <person name="Zhang K."/>
            <person name="Liang L."/>
        </authorList>
    </citation>
    <scope>NUCLEOTIDE SEQUENCE</scope>
    <source>
        <strain evidence="1">YMF1.00683</strain>
    </source>
</reference>
<dbReference type="Proteomes" id="UP001163105">
    <property type="component" value="Unassembled WGS sequence"/>
</dbReference>
<keyword evidence="2" id="KW-1185">Reference proteome</keyword>
<evidence type="ECO:0000313" key="1">
    <source>
        <dbReference type="EMBL" id="KAJ6445789.1"/>
    </source>
</evidence>
<dbReference type="AlphaFoldDB" id="A0AB34G3S1"/>
<gene>
    <name evidence="1" type="ORF">O9K51_00552</name>
</gene>
<sequence>MHDGIVAVTGTVGRLETGARSPVDVGTMFSGTTRFRARTVGRASHEFPLVTGIFGIYAFYHALNGAGGAVTSLLTPFSARPEEPKVDAQRPVQRLLSRLGKRPSGNRLFGWIYKATSISALFLNKWPPPCVPEWQHSLAFARTSGIMIGKCNEYTNSCHIDVSAAVSKRRKNPDIDELLSLGMPEVFDVNCSTDPARACSNRGDQCAWTNKPVQGAHCATHIPAEPGLASVTDEKRMFAFYNDKLIMVPIRAVETV</sequence>